<dbReference type="RefSeq" id="WP_074719210.1">
    <property type="nucleotide sequence ID" value="NZ_FNPG01000040.1"/>
</dbReference>
<keyword evidence="2" id="KW-1185">Reference proteome</keyword>
<dbReference type="AlphaFoldDB" id="A0A1H3MVR4"/>
<accession>A0A1H3MVR4</accession>
<dbReference type="EMBL" id="FNPG01000040">
    <property type="protein sequence ID" value="SDY80285.1"/>
    <property type="molecule type" value="Genomic_DNA"/>
</dbReference>
<dbReference type="STRING" id="1122142.SAMN02910414_02410"/>
<proteinExistence type="predicted"/>
<gene>
    <name evidence="1" type="ORF">SAMN02910414_02410</name>
</gene>
<reference evidence="1 2" key="1">
    <citation type="submission" date="2016-10" db="EMBL/GenBank/DDBJ databases">
        <authorList>
            <person name="de Groot N.N."/>
        </authorList>
    </citation>
    <scope>NUCLEOTIDE SEQUENCE [LARGE SCALE GENOMIC DNA]</scope>
    <source>
        <strain evidence="1 2">DSM 14045</strain>
    </source>
</reference>
<evidence type="ECO:0000313" key="2">
    <source>
        <dbReference type="Proteomes" id="UP000183918"/>
    </source>
</evidence>
<sequence>MSNTNKVAFNDENYKSLLDDISKLQQNYGNNIDVIVKQLNDLVGYNGDLNAEKVSKNINSIVERLKCIKNDALAYYGAEDKIISAYMESIARIDQLIE</sequence>
<dbReference type="Proteomes" id="UP000183918">
    <property type="component" value="Unassembled WGS sequence"/>
</dbReference>
<evidence type="ECO:0000313" key="1">
    <source>
        <dbReference type="EMBL" id="SDY80285.1"/>
    </source>
</evidence>
<organism evidence="1 2">
    <name type="scientific">Lachnobacterium bovis DSM 14045</name>
    <dbReference type="NCBI Taxonomy" id="1122142"/>
    <lineage>
        <taxon>Bacteria</taxon>
        <taxon>Bacillati</taxon>
        <taxon>Bacillota</taxon>
        <taxon>Clostridia</taxon>
        <taxon>Lachnospirales</taxon>
        <taxon>Lachnospiraceae</taxon>
        <taxon>Lachnobacterium</taxon>
    </lineage>
</organism>
<protein>
    <submittedName>
        <fullName evidence="1">Uncharacterized protein</fullName>
    </submittedName>
</protein>
<name>A0A1H3MVR4_9FIRM</name>